<sequence length="206" mass="23691">MLSVVDSDDQFTTILHLILVINGSPMRNCPDLRGFKSEESLNIEQKERKFIHASILIIAVYTEYSKSPPLKRCNPDSVLTNLYDGINQIFHKTSKEEIQRIKIRIRQPHGLCVLRLHRVSTTLFNVIEEANFPTNLANRLLKNLSNAAHLIFGAKKWPYKALFLAAGRGHDIQEPHYPYPKVFVRHGQMFVELEAVVLDIDARKYV</sequence>
<gene>
    <name evidence="1" type="ORF">ABEB36_009388</name>
</gene>
<evidence type="ECO:0000313" key="1">
    <source>
        <dbReference type="EMBL" id="KAL1493693.1"/>
    </source>
</evidence>
<organism evidence="1 2">
    <name type="scientific">Hypothenemus hampei</name>
    <name type="common">Coffee berry borer</name>
    <dbReference type="NCBI Taxonomy" id="57062"/>
    <lineage>
        <taxon>Eukaryota</taxon>
        <taxon>Metazoa</taxon>
        <taxon>Ecdysozoa</taxon>
        <taxon>Arthropoda</taxon>
        <taxon>Hexapoda</taxon>
        <taxon>Insecta</taxon>
        <taxon>Pterygota</taxon>
        <taxon>Neoptera</taxon>
        <taxon>Endopterygota</taxon>
        <taxon>Coleoptera</taxon>
        <taxon>Polyphaga</taxon>
        <taxon>Cucujiformia</taxon>
        <taxon>Curculionidae</taxon>
        <taxon>Scolytinae</taxon>
        <taxon>Hypothenemus</taxon>
    </lineage>
</organism>
<dbReference type="Proteomes" id="UP001566132">
    <property type="component" value="Unassembled WGS sequence"/>
</dbReference>
<name>A0ABD1EGB7_HYPHA</name>
<dbReference type="EMBL" id="JBDJPC010000007">
    <property type="protein sequence ID" value="KAL1493693.1"/>
    <property type="molecule type" value="Genomic_DNA"/>
</dbReference>
<proteinExistence type="predicted"/>
<evidence type="ECO:0000313" key="2">
    <source>
        <dbReference type="Proteomes" id="UP001566132"/>
    </source>
</evidence>
<keyword evidence="2" id="KW-1185">Reference proteome</keyword>
<reference evidence="1 2" key="1">
    <citation type="submission" date="2024-05" db="EMBL/GenBank/DDBJ databases">
        <title>Genetic variation in Jamaican populations of the coffee berry borer (Hypothenemus hampei).</title>
        <authorList>
            <person name="Errbii M."/>
            <person name="Myrie A."/>
        </authorList>
    </citation>
    <scope>NUCLEOTIDE SEQUENCE [LARGE SCALE GENOMIC DNA]</scope>
    <source>
        <strain evidence="1">JA-Hopewell-2020-01-JO</strain>
        <tissue evidence="1">Whole body</tissue>
    </source>
</reference>
<dbReference type="AlphaFoldDB" id="A0ABD1EGB7"/>
<accession>A0ABD1EGB7</accession>
<protein>
    <submittedName>
        <fullName evidence="1">Uncharacterized protein</fullName>
    </submittedName>
</protein>
<comment type="caution">
    <text evidence="1">The sequence shown here is derived from an EMBL/GenBank/DDBJ whole genome shotgun (WGS) entry which is preliminary data.</text>
</comment>